<organism evidence="1 2">
    <name type="scientific">Armillaria gallica</name>
    <name type="common">Bulbous honey fungus</name>
    <name type="synonym">Armillaria bulbosa</name>
    <dbReference type="NCBI Taxonomy" id="47427"/>
    <lineage>
        <taxon>Eukaryota</taxon>
        <taxon>Fungi</taxon>
        <taxon>Dikarya</taxon>
        <taxon>Basidiomycota</taxon>
        <taxon>Agaricomycotina</taxon>
        <taxon>Agaricomycetes</taxon>
        <taxon>Agaricomycetidae</taxon>
        <taxon>Agaricales</taxon>
        <taxon>Marasmiineae</taxon>
        <taxon>Physalacriaceae</taxon>
        <taxon>Armillaria</taxon>
    </lineage>
</organism>
<gene>
    <name evidence="1" type="ORF">ARMGADRAFT_1036077</name>
</gene>
<evidence type="ECO:0000313" key="1">
    <source>
        <dbReference type="EMBL" id="PBK85617.1"/>
    </source>
</evidence>
<protein>
    <submittedName>
        <fullName evidence="1">Uncharacterized protein</fullName>
    </submittedName>
</protein>
<sequence length="152" mass="17625">MTLFQYAILVMRETVPLALPSAAIDILSREIDGAHGDLIEAAEAGRLGRDVSRALWDIFYGLEDSFRVLHEETRLSSRYPWTDAWAMLRCKCVPIYKSLWKVKDFRRQIMPSDFPPIVLKNYIYRPGHQFRGTATFGLIVYHHHHHPTITSK</sequence>
<evidence type="ECO:0000313" key="2">
    <source>
        <dbReference type="Proteomes" id="UP000217790"/>
    </source>
</evidence>
<dbReference type="EMBL" id="KZ293689">
    <property type="protein sequence ID" value="PBK85617.1"/>
    <property type="molecule type" value="Genomic_DNA"/>
</dbReference>
<dbReference type="Proteomes" id="UP000217790">
    <property type="component" value="Unassembled WGS sequence"/>
</dbReference>
<dbReference type="InParanoid" id="A0A2H3D974"/>
<dbReference type="OrthoDB" id="2985335at2759"/>
<dbReference type="AlphaFoldDB" id="A0A2H3D974"/>
<proteinExistence type="predicted"/>
<keyword evidence="2" id="KW-1185">Reference proteome</keyword>
<name>A0A2H3D974_ARMGA</name>
<accession>A0A2H3D974</accession>
<reference evidence="2" key="1">
    <citation type="journal article" date="2017" name="Nat. Ecol. Evol.">
        <title>Genome expansion and lineage-specific genetic innovations in the forest pathogenic fungi Armillaria.</title>
        <authorList>
            <person name="Sipos G."/>
            <person name="Prasanna A.N."/>
            <person name="Walter M.C."/>
            <person name="O'Connor E."/>
            <person name="Balint B."/>
            <person name="Krizsan K."/>
            <person name="Kiss B."/>
            <person name="Hess J."/>
            <person name="Varga T."/>
            <person name="Slot J."/>
            <person name="Riley R."/>
            <person name="Boka B."/>
            <person name="Rigling D."/>
            <person name="Barry K."/>
            <person name="Lee J."/>
            <person name="Mihaltcheva S."/>
            <person name="LaButti K."/>
            <person name="Lipzen A."/>
            <person name="Waldron R."/>
            <person name="Moloney N.M."/>
            <person name="Sperisen C."/>
            <person name="Kredics L."/>
            <person name="Vagvoelgyi C."/>
            <person name="Patrignani A."/>
            <person name="Fitzpatrick D."/>
            <person name="Nagy I."/>
            <person name="Doyle S."/>
            <person name="Anderson J.B."/>
            <person name="Grigoriev I.V."/>
            <person name="Gueldener U."/>
            <person name="Muensterkoetter M."/>
            <person name="Nagy L.G."/>
        </authorList>
    </citation>
    <scope>NUCLEOTIDE SEQUENCE [LARGE SCALE GENOMIC DNA]</scope>
    <source>
        <strain evidence="2">Ar21-2</strain>
    </source>
</reference>